<evidence type="ECO:0000313" key="6">
    <source>
        <dbReference type="Proteomes" id="UP001566132"/>
    </source>
</evidence>
<dbReference type="SMART" id="SM00513">
    <property type="entry name" value="SAP"/>
    <property type="match status" value="1"/>
</dbReference>
<feature type="compositionally biased region" description="Acidic residues" evidence="3">
    <location>
        <begin position="63"/>
        <end position="73"/>
    </location>
</feature>
<feature type="compositionally biased region" description="Basic and acidic residues" evidence="3">
    <location>
        <begin position="255"/>
        <end position="270"/>
    </location>
</feature>
<dbReference type="Proteomes" id="UP001566132">
    <property type="component" value="Unassembled WGS sequence"/>
</dbReference>
<proteinExistence type="inferred from homology"/>
<evidence type="ECO:0000256" key="1">
    <source>
        <dbReference type="ARBA" id="ARBA00022553"/>
    </source>
</evidence>
<gene>
    <name evidence="5" type="ORF">ABEB36_013126</name>
</gene>
<dbReference type="Pfam" id="PF18592">
    <property type="entry name" value="Tho1_MOS11_C"/>
    <property type="match status" value="1"/>
</dbReference>
<organism evidence="5 6">
    <name type="scientific">Hypothenemus hampei</name>
    <name type="common">Coffee berry borer</name>
    <dbReference type="NCBI Taxonomy" id="57062"/>
    <lineage>
        <taxon>Eukaryota</taxon>
        <taxon>Metazoa</taxon>
        <taxon>Ecdysozoa</taxon>
        <taxon>Arthropoda</taxon>
        <taxon>Hexapoda</taxon>
        <taxon>Insecta</taxon>
        <taxon>Pterygota</taxon>
        <taxon>Neoptera</taxon>
        <taxon>Endopterygota</taxon>
        <taxon>Coleoptera</taxon>
        <taxon>Polyphaga</taxon>
        <taxon>Cucujiformia</taxon>
        <taxon>Curculionidae</taxon>
        <taxon>Scolytinae</taxon>
        <taxon>Hypothenemus</taxon>
    </lineage>
</organism>
<feature type="domain" description="SAP" evidence="4">
    <location>
        <begin position="14"/>
        <end position="48"/>
    </location>
</feature>
<dbReference type="SUPFAM" id="SSF68906">
    <property type="entry name" value="SAP domain"/>
    <property type="match status" value="1"/>
</dbReference>
<feature type="compositionally biased region" description="Basic and acidic residues" evidence="3">
    <location>
        <begin position="130"/>
        <end position="142"/>
    </location>
</feature>
<feature type="compositionally biased region" description="Basic and acidic residues" evidence="3">
    <location>
        <begin position="89"/>
        <end position="102"/>
    </location>
</feature>
<sequence length="270" mass="30147">MASTALSEIPDINVSKLKVPDLKRELKNRGLSTAGNKTDLVERLQAALKTQTSTDSMIDEIEEDLLNDEDDEHSDERESIFNDLDNLDELPKGLKRKADEKANSNPVPAKKVILKRTTNEVLPTLSPTTDKPEKEDNNDKSLSEEKKVIKLSDLSIKERLEMRAKKFGISNLSDDAKKLARAERFGSPNSSNSPNNIKLTDTNASIDVLKQRAARFGTSVSSVMTKMENDEKKEKRKERFSLSSVTNGKPSPSSDEAKAARLERFKMTVK</sequence>
<dbReference type="Gene3D" id="1.10.720.30">
    <property type="entry name" value="SAP domain"/>
    <property type="match status" value="1"/>
</dbReference>
<dbReference type="PROSITE" id="PS50800">
    <property type="entry name" value="SAP"/>
    <property type="match status" value="1"/>
</dbReference>
<dbReference type="PANTHER" id="PTHR46551">
    <property type="entry name" value="SAP DOMAIN-CONTAINING RIBONUCLEOPROTEIN"/>
    <property type="match status" value="1"/>
</dbReference>
<dbReference type="PANTHER" id="PTHR46551:SF1">
    <property type="entry name" value="SAP DOMAIN-CONTAINING RIBONUCLEOPROTEIN"/>
    <property type="match status" value="1"/>
</dbReference>
<feature type="compositionally biased region" description="Basic and acidic residues" evidence="3">
    <location>
        <begin position="227"/>
        <end position="240"/>
    </location>
</feature>
<dbReference type="InterPro" id="IPR036361">
    <property type="entry name" value="SAP_dom_sf"/>
</dbReference>
<feature type="compositionally biased region" description="Polar residues" evidence="3">
    <location>
        <begin position="241"/>
        <end position="254"/>
    </location>
</feature>
<dbReference type="InterPro" id="IPR052240">
    <property type="entry name" value="SAP_domain_ribonucleoprotein"/>
</dbReference>
<keyword evidence="1" id="KW-0597">Phosphoprotein</keyword>
<comment type="similarity">
    <text evidence="2">Belongs to the SAP domain-containing ribonucleoprotein family.</text>
</comment>
<dbReference type="AlphaFoldDB" id="A0ABD1E6X1"/>
<dbReference type="InterPro" id="IPR003034">
    <property type="entry name" value="SAP_dom"/>
</dbReference>
<dbReference type="InterPro" id="IPR040746">
    <property type="entry name" value="THO1_MOS11_C"/>
</dbReference>
<evidence type="ECO:0000313" key="5">
    <source>
        <dbReference type="EMBL" id="KAL1490431.1"/>
    </source>
</evidence>
<dbReference type="EMBL" id="JBDJPC010000010">
    <property type="protein sequence ID" value="KAL1490431.1"/>
    <property type="molecule type" value="Genomic_DNA"/>
</dbReference>
<feature type="region of interest" description="Disordered" evidence="3">
    <location>
        <begin position="63"/>
        <end position="142"/>
    </location>
</feature>
<keyword evidence="6" id="KW-1185">Reference proteome</keyword>
<feature type="region of interest" description="Disordered" evidence="3">
    <location>
        <begin position="220"/>
        <end position="270"/>
    </location>
</feature>
<evidence type="ECO:0000256" key="2">
    <source>
        <dbReference type="ARBA" id="ARBA00046328"/>
    </source>
</evidence>
<evidence type="ECO:0000256" key="3">
    <source>
        <dbReference type="SAM" id="MobiDB-lite"/>
    </source>
</evidence>
<evidence type="ECO:0000259" key="4">
    <source>
        <dbReference type="PROSITE" id="PS50800"/>
    </source>
</evidence>
<comment type="caution">
    <text evidence="5">The sequence shown here is derived from an EMBL/GenBank/DDBJ whole genome shotgun (WGS) entry which is preliminary data.</text>
</comment>
<protein>
    <recommendedName>
        <fullName evidence="4">SAP domain-containing protein</fullName>
    </recommendedName>
</protein>
<reference evidence="5 6" key="1">
    <citation type="submission" date="2024-05" db="EMBL/GenBank/DDBJ databases">
        <title>Genetic variation in Jamaican populations of the coffee berry borer (Hypothenemus hampei).</title>
        <authorList>
            <person name="Errbii M."/>
            <person name="Myrie A."/>
        </authorList>
    </citation>
    <scope>NUCLEOTIDE SEQUENCE [LARGE SCALE GENOMIC DNA]</scope>
    <source>
        <strain evidence="5">JA-Hopewell-2020-01-JO</strain>
        <tissue evidence="5">Whole body</tissue>
    </source>
</reference>
<name>A0ABD1E6X1_HYPHA</name>
<accession>A0ABD1E6X1</accession>
<dbReference type="Pfam" id="PF02037">
    <property type="entry name" value="SAP"/>
    <property type="match status" value="1"/>
</dbReference>
<feature type="compositionally biased region" description="Polar residues" evidence="3">
    <location>
        <begin position="119"/>
        <end position="129"/>
    </location>
</feature>